<feature type="region of interest" description="Disordered" evidence="4">
    <location>
        <begin position="1"/>
        <end position="23"/>
    </location>
</feature>
<evidence type="ECO:0000256" key="2">
    <source>
        <dbReference type="ARBA" id="ARBA00023274"/>
    </source>
</evidence>
<dbReference type="Proteomes" id="UP000663193">
    <property type="component" value="Chromosome 4"/>
</dbReference>
<keyword evidence="1 3" id="KW-0689">Ribosomal protein</keyword>
<dbReference type="AlphaFoldDB" id="A0A7U2HXX8"/>
<proteinExistence type="inferred from homology"/>
<sequence length="65" mass="6964">MGKVHGSLARAGKVKSQTRKPTRMRTIILSPAHHIGMITATITIHTAVYASRDPKIVEADTLATG</sequence>
<dbReference type="EMBL" id="CP069026">
    <property type="protein sequence ID" value="QRC94454.1"/>
    <property type="molecule type" value="Genomic_DNA"/>
</dbReference>
<accession>A0A7U2HXX8</accession>
<dbReference type="OrthoDB" id="199599at2759"/>
<dbReference type="VEuPathDB" id="FungiDB:JI435_305500"/>
<dbReference type="GO" id="GO:0006412">
    <property type="term" value="P:translation"/>
    <property type="evidence" value="ECO:0007669"/>
    <property type="project" value="InterPro"/>
</dbReference>
<protein>
    <recommendedName>
        <fullName evidence="3">40S ribosomal protein S30</fullName>
    </recommendedName>
</protein>
<name>A0A7U2HXX8_PHANO</name>
<evidence type="ECO:0000256" key="4">
    <source>
        <dbReference type="SAM" id="MobiDB-lite"/>
    </source>
</evidence>
<gene>
    <name evidence="5" type="ORF">JI435_305500</name>
</gene>
<dbReference type="InterPro" id="IPR006846">
    <property type="entry name" value="Ribosomal_eS30"/>
</dbReference>
<keyword evidence="2 3" id="KW-0687">Ribonucleoprotein</keyword>
<dbReference type="GO" id="GO:0005840">
    <property type="term" value="C:ribosome"/>
    <property type="evidence" value="ECO:0007669"/>
    <property type="project" value="UniProtKB-KW"/>
</dbReference>
<evidence type="ECO:0000313" key="6">
    <source>
        <dbReference type="Proteomes" id="UP000663193"/>
    </source>
</evidence>
<dbReference type="GO" id="GO:1990904">
    <property type="term" value="C:ribonucleoprotein complex"/>
    <property type="evidence" value="ECO:0007669"/>
    <property type="project" value="UniProtKB-KW"/>
</dbReference>
<evidence type="ECO:0000256" key="1">
    <source>
        <dbReference type="ARBA" id="ARBA00022980"/>
    </source>
</evidence>
<comment type="similarity">
    <text evidence="3">Belongs to the eukaryotic ribosomal protein eS30 family.</text>
</comment>
<evidence type="ECO:0000313" key="5">
    <source>
        <dbReference type="EMBL" id="QRC94454.1"/>
    </source>
</evidence>
<evidence type="ECO:0000256" key="3">
    <source>
        <dbReference type="RuleBase" id="RU364011"/>
    </source>
</evidence>
<dbReference type="GO" id="GO:0003735">
    <property type="term" value="F:structural constituent of ribosome"/>
    <property type="evidence" value="ECO:0007669"/>
    <property type="project" value="UniProtKB-UniRule"/>
</dbReference>
<dbReference type="Pfam" id="PF04758">
    <property type="entry name" value="Ribosomal_S30"/>
    <property type="match status" value="1"/>
</dbReference>
<keyword evidence="6" id="KW-1185">Reference proteome</keyword>
<feature type="compositionally biased region" description="Basic residues" evidence="4">
    <location>
        <begin position="12"/>
        <end position="23"/>
    </location>
</feature>
<organism evidence="5 6">
    <name type="scientific">Phaeosphaeria nodorum (strain SN15 / ATCC MYA-4574 / FGSC 10173)</name>
    <name type="common">Glume blotch fungus</name>
    <name type="synonym">Parastagonospora nodorum</name>
    <dbReference type="NCBI Taxonomy" id="321614"/>
    <lineage>
        <taxon>Eukaryota</taxon>
        <taxon>Fungi</taxon>
        <taxon>Dikarya</taxon>
        <taxon>Ascomycota</taxon>
        <taxon>Pezizomycotina</taxon>
        <taxon>Dothideomycetes</taxon>
        <taxon>Pleosporomycetidae</taxon>
        <taxon>Pleosporales</taxon>
        <taxon>Pleosporineae</taxon>
        <taxon>Phaeosphaeriaceae</taxon>
        <taxon>Parastagonospora</taxon>
    </lineage>
</organism>
<reference evidence="6" key="1">
    <citation type="journal article" date="2021" name="BMC Genomics">
        <title>Chromosome-level genome assembly and manually-curated proteome of model necrotroph Parastagonospora nodorum Sn15 reveals a genome-wide trove of candidate effector homologs, and redundancy of virulence-related functions within an accessory chromosome.</title>
        <authorList>
            <person name="Bertazzoni S."/>
            <person name="Jones D.A.B."/>
            <person name="Phan H.T."/>
            <person name="Tan K.-C."/>
            <person name="Hane J.K."/>
        </authorList>
    </citation>
    <scope>NUCLEOTIDE SEQUENCE [LARGE SCALE GENOMIC DNA]</scope>
    <source>
        <strain evidence="6">SN15 / ATCC MYA-4574 / FGSC 10173)</strain>
    </source>
</reference>